<accession>A0A8T8WYZ5</accession>
<dbReference type="GeneID" id="37177392"/>
<dbReference type="AlphaFoldDB" id="A0A8T8WYZ5"/>
<sequence length="296" mass="32996">MAQASTPKPLLDFVHGRRDVLDHPLLWTLRCHFDDLKTSAYSESAPKDAKGTADAEALAHRLFPEARGGTLHALAKGPTFTSKAGRSTAHLIWRSIVPSRETPLDNSSPPLVGYVHYTDINGDRIDHCEGLARASRVPGRRQNLLALTTPKDWTEDPYFLYLLLALAQRQHVLRLRSPGPGPESHFMSRLLVTHALDQESILFCEAAITTEILDALGNLKSAAMRITWPMIHRKMIPHKPYDTFAGRLRDQLVESSPSKFVEHVNDATSYETKRRQGVDDGEDGSGPRKVRRISGT</sequence>
<gene>
    <name evidence="2" type="ORF">BO86DRAFT_400322</name>
</gene>
<evidence type="ECO:0000313" key="2">
    <source>
        <dbReference type="EMBL" id="RAH81116.1"/>
    </source>
</evidence>
<dbReference type="RefSeq" id="XP_025527010.1">
    <property type="nucleotide sequence ID" value="XM_025673700.1"/>
</dbReference>
<evidence type="ECO:0000256" key="1">
    <source>
        <dbReference type="SAM" id="MobiDB-lite"/>
    </source>
</evidence>
<keyword evidence="3" id="KW-1185">Reference proteome</keyword>
<dbReference type="Proteomes" id="UP000249497">
    <property type="component" value="Unassembled WGS sequence"/>
</dbReference>
<dbReference type="OrthoDB" id="5343483at2759"/>
<evidence type="ECO:0000313" key="3">
    <source>
        <dbReference type="Proteomes" id="UP000249497"/>
    </source>
</evidence>
<feature type="region of interest" description="Disordered" evidence="1">
    <location>
        <begin position="263"/>
        <end position="296"/>
    </location>
</feature>
<reference evidence="2 3" key="1">
    <citation type="submission" date="2018-02" db="EMBL/GenBank/DDBJ databases">
        <title>The genomes of Aspergillus section Nigri reveals drivers in fungal speciation.</title>
        <authorList>
            <consortium name="DOE Joint Genome Institute"/>
            <person name="Vesth T.C."/>
            <person name="Nybo J."/>
            <person name="Theobald S."/>
            <person name="Brandl J."/>
            <person name="Frisvad J.C."/>
            <person name="Nielsen K.F."/>
            <person name="Lyhne E.K."/>
            <person name="Kogle M.E."/>
            <person name="Kuo A."/>
            <person name="Riley R."/>
            <person name="Clum A."/>
            <person name="Nolan M."/>
            <person name="Lipzen A."/>
            <person name="Salamov A."/>
            <person name="Henrissat B."/>
            <person name="Wiebenga A."/>
            <person name="De vries R.P."/>
            <person name="Grigoriev I.V."/>
            <person name="Mortensen U.H."/>
            <person name="Andersen M.R."/>
            <person name="Baker S.E."/>
        </authorList>
    </citation>
    <scope>NUCLEOTIDE SEQUENCE [LARGE SCALE GENOMIC DNA]</scope>
    <source>
        <strain evidence="2 3">CBS 114.51</strain>
    </source>
</reference>
<protein>
    <submittedName>
        <fullName evidence="2">Uncharacterized protein</fullName>
    </submittedName>
</protein>
<name>A0A8T8WYZ5_ASPJA</name>
<feature type="compositionally biased region" description="Basic and acidic residues" evidence="1">
    <location>
        <begin position="263"/>
        <end position="278"/>
    </location>
</feature>
<dbReference type="EMBL" id="KZ824798">
    <property type="protein sequence ID" value="RAH81116.1"/>
    <property type="molecule type" value="Genomic_DNA"/>
</dbReference>
<proteinExistence type="predicted"/>
<organism evidence="2 3">
    <name type="scientific">Aspergillus japonicus CBS 114.51</name>
    <dbReference type="NCBI Taxonomy" id="1448312"/>
    <lineage>
        <taxon>Eukaryota</taxon>
        <taxon>Fungi</taxon>
        <taxon>Dikarya</taxon>
        <taxon>Ascomycota</taxon>
        <taxon>Pezizomycotina</taxon>
        <taxon>Eurotiomycetes</taxon>
        <taxon>Eurotiomycetidae</taxon>
        <taxon>Eurotiales</taxon>
        <taxon>Aspergillaceae</taxon>
        <taxon>Aspergillus</taxon>
        <taxon>Aspergillus subgen. Circumdati</taxon>
    </lineage>
</organism>